<evidence type="ECO:0000256" key="6">
    <source>
        <dbReference type="ARBA" id="ARBA00023136"/>
    </source>
</evidence>
<dbReference type="GO" id="GO:0015271">
    <property type="term" value="F:outward rectifier potassium channel activity"/>
    <property type="evidence" value="ECO:0007669"/>
    <property type="project" value="TreeGrafter"/>
</dbReference>
<dbReference type="EMBL" id="LN609528">
    <property type="protein sequence ID" value="CEF63062.1"/>
    <property type="molecule type" value="Genomic_DNA"/>
</dbReference>
<dbReference type="InterPro" id="IPR013099">
    <property type="entry name" value="K_chnl_dom"/>
</dbReference>
<dbReference type="RefSeq" id="XP_024502264.1">
    <property type="nucleotide sequence ID" value="XM_024648269.1"/>
</dbReference>
<keyword evidence="4 9" id="KW-1133">Transmembrane helix</keyword>
<protein>
    <submittedName>
        <fullName evidence="11 13">Potassium channel subfamily K member 18</fullName>
    </submittedName>
</protein>
<dbReference type="Proteomes" id="UP000035682">
    <property type="component" value="Unplaced"/>
</dbReference>
<dbReference type="PANTHER" id="PTHR11003:SF61">
    <property type="entry name" value="POTASSIUM CHANNEL DOMAIN-CONTAINING PROTEIN"/>
    <property type="match status" value="1"/>
</dbReference>
<accession>A0A090L4L1</accession>
<evidence type="ECO:0000313" key="13">
    <source>
        <dbReference type="WBParaSite" id="SRAE_1000132800.1"/>
    </source>
</evidence>
<keyword evidence="12" id="KW-1185">Reference proteome</keyword>
<dbReference type="Gene3D" id="1.10.287.70">
    <property type="match status" value="1"/>
</dbReference>
<reference evidence="13" key="2">
    <citation type="submission" date="2020-12" db="UniProtKB">
        <authorList>
            <consortium name="WormBaseParasite"/>
        </authorList>
    </citation>
    <scope>IDENTIFICATION</scope>
</reference>
<dbReference type="PANTHER" id="PTHR11003">
    <property type="entry name" value="POTASSIUM CHANNEL, SUBFAMILY K"/>
    <property type="match status" value="1"/>
</dbReference>
<evidence type="ECO:0000256" key="8">
    <source>
        <dbReference type="RuleBase" id="RU003857"/>
    </source>
</evidence>
<feature type="transmembrane region" description="Helical" evidence="9">
    <location>
        <begin position="283"/>
        <end position="305"/>
    </location>
</feature>
<dbReference type="SUPFAM" id="SSF81324">
    <property type="entry name" value="Voltage-gated potassium channels"/>
    <property type="match status" value="2"/>
</dbReference>
<feature type="domain" description="Potassium channel" evidence="10">
    <location>
        <begin position="118"/>
        <end position="175"/>
    </location>
</feature>
<comment type="similarity">
    <text evidence="8">Belongs to the two pore domain potassium channel (TC 1.A.1.8) family.</text>
</comment>
<proteinExistence type="inferred from homology"/>
<dbReference type="InterPro" id="IPR003280">
    <property type="entry name" value="2pore_dom_K_chnl"/>
</dbReference>
<dbReference type="GO" id="GO:0030322">
    <property type="term" value="P:stabilization of membrane potential"/>
    <property type="evidence" value="ECO:0007669"/>
    <property type="project" value="TreeGrafter"/>
</dbReference>
<dbReference type="WormBase" id="SRAE_1000132800">
    <property type="protein sequence ID" value="SRP02253"/>
    <property type="gene ID" value="WBGene00257932"/>
</dbReference>
<evidence type="ECO:0000313" key="14">
    <source>
        <dbReference type="WormBase" id="SRAE_1000132800"/>
    </source>
</evidence>
<evidence type="ECO:0000256" key="1">
    <source>
        <dbReference type="ARBA" id="ARBA00004141"/>
    </source>
</evidence>
<dbReference type="GeneID" id="36375427"/>
<evidence type="ECO:0000256" key="5">
    <source>
        <dbReference type="ARBA" id="ARBA00023065"/>
    </source>
</evidence>
<keyword evidence="3 8" id="KW-0812">Transmembrane</keyword>
<feature type="transmembrane region" description="Helical" evidence="9">
    <location>
        <begin position="312"/>
        <end position="333"/>
    </location>
</feature>
<feature type="domain" description="Potassium channel" evidence="10">
    <location>
        <begin position="265"/>
        <end position="334"/>
    </location>
</feature>
<feature type="transmembrane region" description="Helical" evidence="9">
    <location>
        <begin position="120"/>
        <end position="138"/>
    </location>
</feature>
<feature type="transmembrane region" description="Helical" evidence="9">
    <location>
        <begin position="259"/>
        <end position="277"/>
    </location>
</feature>
<sequence>MAKFNHGISIDIDDQVNLYNSKHEDDEEVKINDMKDYQEKVSLKMTLLGALLFIYIEKDYDLASKQESYNYHLIARDMLFHSLKQIHIENRNDRENRWKEAILEFEANINALPPSLETSWTFSMAIFYVGTIYTTIGYGNIACATTTGRIVSIIYAFIGIPIFLIILNNLNEFLLKKIKMISILFENNIFYYSIKFGLLKLEGEKKIKYYKKLKKEKNVDNLIENELIDLSKVNDNTSDTCIKINIEENEKNFVHNPPILTGVLITLIWIFLSAGLFCLWEDWTYGSSTYFIFISLLTIGFGDIYPVHRPELFCWAFGAVIIGLSLVTVCISLCQEKIELLYKSFLDKLLDDYIKALESGDPNAVKDAMSAFGGKAKFIMPLISKSKGLKMMEQLKSDAKEKGIDLPPSISSVNPETGRPNFCETTKDKLDDLIKNEKINAEKVSSIIKNKIDEDKKKINFENVKNSQIQTDESLLDEYIKNVGKLKNYDITSQMSSIINDDIIQIENKKINNFNDVSSLKIPTTNTSNQTDIILLKDCGIQPDVSYIVKHFHIKNNQFENILNDDKLKCNNISSSNENICVNFMKDTALDPIDILTNINTSTQTKEIAIRSRRSQTRLTGIVKARKNIKIHSISMEHDIHNQKNRYKNKKINKSGMTKKEKNHLKNFLLNIRNNDKQNFDDDVNKPIDKIDILTTRDEKILLIKELENYRSKNNIYKIVHDKSDNYDYELKSNITQQKLPNNTSLDSDNFIIKNAKLCKEKNLQSLPLISLGNNLIDSNKNLPVTNDKKMTSIGISMSGEKEKNINLLPNNQDKYSKIEQSPNIINLIDSQINSNQKNIQVNGKTSIPQNNKEDCPEKEVSLDGKKYEEVTINIELTKKLKNEDLKLITTKEKDYISKLTENTNLIFSDSSDSEEHDIDGKKLHDIIKMHDRFSSEDDNISIEELFTDTWVQTDGEFGKPKLPLKDNTSQYDKTIDQSYFIEKNSQTVDKSFVNNDSQTIINELNDTESQTTINMDNIYIKEDSDDLDKNIQIQDVAVQTYRDYGNFTSQYNYEIPKMDSQTQYISNSSEFGSQYIYKPETMSKESQIKAEFVDFSNQYAFIPLTVDSEVQVSCKKKENNTQTRIKFYENQATQFNLEKINKETQVGFDEGIISRNISLKNLIIREKECLKEGVEDISKMLFKKKYEESVPSTTKFTLFEEDSNSLLKSKNWKSGFLNKEENDSIISSCHTSQKDINKKNLKKDYIESEITVQHYNKKLEFTNYGDDVTHNTSKDELYTEEGDFESLISDGETESNSEKKSDQLVDVGIQTGVLARVQHIYGEGRKHSGTSDSVNTVPPEFQKVSLKRLHAIDDKGVYRSIDITPPASPSSISVKRKLSLKKDRSSKIYNDNLKNQIKESTVPSLIRSFNTFEEEEESSPSGKLNPPKK</sequence>
<dbReference type="PRINTS" id="PR01333">
    <property type="entry name" value="2POREKCHANEL"/>
</dbReference>
<dbReference type="Pfam" id="PF07885">
    <property type="entry name" value="Ion_trans_2"/>
    <property type="match status" value="2"/>
</dbReference>
<evidence type="ECO:0000313" key="11">
    <source>
        <dbReference type="EMBL" id="CEF63062.1"/>
    </source>
</evidence>
<dbReference type="GO" id="GO:0022841">
    <property type="term" value="F:potassium ion leak channel activity"/>
    <property type="evidence" value="ECO:0007669"/>
    <property type="project" value="TreeGrafter"/>
</dbReference>
<evidence type="ECO:0000256" key="3">
    <source>
        <dbReference type="ARBA" id="ARBA00022692"/>
    </source>
</evidence>
<evidence type="ECO:0000256" key="4">
    <source>
        <dbReference type="ARBA" id="ARBA00022989"/>
    </source>
</evidence>
<evidence type="ECO:0000256" key="2">
    <source>
        <dbReference type="ARBA" id="ARBA00022448"/>
    </source>
</evidence>
<feature type="transmembrane region" description="Helical" evidence="9">
    <location>
        <begin position="150"/>
        <end position="170"/>
    </location>
</feature>
<dbReference type="GO" id="GO:0005886">
    <property type="term" value="C:plasma membrane"/>
    <property type="evidence" value="ECO:0007669"/>
    <property type="project" value="TreeGrafter"/>
</dbReference>
<keyword evidence="2 8" id="KW-0813">Transport</keyword>
<evidence type="ECO:0000259" key="10">
    <source>
        <dbReference type="Pfam" id="PF07885"/>
    </source>
</evidence>
<keyword evidence="6 9" id="KW-0472">Membrane</keyword>
<evidence type="ECO:0000313" key="12">
    <source>
        <dbReference type="Proteomes" id="UP000035682"/>
    </source>
</evidence>
<dbReference type="CTD" id="36375427"/>
<gene>
    <name evidence="11 13 14" type="ORF">SRAE_1000132800</name>
</gene>
<dbReference type="STRING" id="34506.A0A090L4L1"/>
<organism evidence="11">
    <name type="scientific">Strongyloides ratti</name>
    <name type="common">Parasitic roundworm</name>
    <dbReference type="NCBI Taxonomy" id="34506"/>
    <lineage>
        <taxon>Eukaryota</taxon>
        <taxon>Metazoa</taxon>
        <taxon>Ecdysozoa</taxon>
        <taxon>Nematoda</taxon>
        <taxon>Chromadorea</taxon>
        <taxon>Rhabditida</taxon>
        <taxon>Tylenchina</taxon>
        <taxon>Panagrolaimomorpha</taxon>
        <taxon>Strongyloidoidea</taxon>
        <taxon>Strongyloididae</taxon>
        <taxon>Strongyloides</taxon>
    </lineage>
</organism>
<evidence type="ECO:0000256" key="7">
    <source>
        <dbReference type="ARBA" id="ARBA00023303"/>
    </source>
</evidence>
<dbReference type="WBParaSite" id="SRAE_1000132800.1">
    <property type="protein sequence ID" value="SRAE_1000132800.1"/>
    <property type="gene ID" value="WBGene00257932"/>
</dbReference>
<name>A0A090L4L1_STRRB</name>
<comment type="subcellular location">
    <subcellularLocation>
        <location evidence="1">Membrane</location>
        <topology evidence="1">Multi-pass membrane protein</topology>
    </subcellularLocation>
</comment>
<dbReference type="OrthoDB" id="297496at2759"/>
<keyword evidence="7 8" id="KW-0407">Ion channel</keyword>
<keyword evidence="5 8" id="KW-0406">Ion transport</keyword>
<reference evidence="11 12" key="1">
    <citation type="submission" date="2014-09" db="EMBL/GenBank/DDBJ databases">
        <authorList>
            <person name="Martin A.A."/>
        </authorList>
    </citation>
    <scope>NUCLEOTIDE SEQUENCE</scope>
    <source>
        <strain evidence="12">ED321</strain>
        <strain evidence="11">ED321 Heterogonic</strain>
    </source>
</reference>
<evidence type="ECO:0000256" key="9">
    <source>
        <dbReference type="SAM" id="Phobius"/>
    </source>
</evidence>